<evidence type="ECO:0008006" key="4">
    <source>
        <dbReference type="Google" id="ProtNLM"/>
    </source>
</evidence>
<feature type="transmembrane region" description="Helical" evidence="1">
    <location>
        <begin position="435"/>
        <end position="460"/>
    </location>
</feature>
<keyword evidence="1" id="KW-0812">Transmembrane</keyword>
<dbReference type="PANTHER" id="PTHR40940:SF2">
    <property type="entry name" value="BATD"/>
    <property type="match status" value="1"/>
</dbReference>
<reference evidence="2 3" key="1">
    <citation type="submission" date="2019-12" db="EMBL/GenBank/DDBJ databases">
        <authorList>
            <person name="Wolfe R."/>
            <person name="Danczak R."/>
            <person name="Wilkins M."/>
        </authorList>
    </citation>
    <scope>NUCLEOTIDE SEQUENCE [LARGE SCALE GENOMIC DNA]</scope>
    <source>
        <strain evidence="2">X2_MaxBin.013</strain>
    </source>
</reference>
<keyword evidence="1" id="KW-0472">Membrane</keyword>
<protein>
    <recommendedName>
        <fullName evidence="4">Protein BatD</fullName>
    </recommendedName>
</protein>
<dbReference type="EMBL" id="WPAF01000037">
    <property type="protein sequence ID" value="KAF0133004.1"/>
    <property type="molecule type" value="Genomic_DNA"/>
</dbReference>
<dbReference type="PANTHER" id="PTHR40940">
    <property type="entry name" value="PROTEIN BATD-RELATED"/>
    <property type="match status" value="1"/>
</dbReference>
<organism evidence="2 3">
    <name type="scientific">Candidatus Saganbacteria bacterium</name>
    <dbReference type="NCBI Taxonomy" id="2575572"/>
    <lineage>
        <taxon>Bacteria</taxon>
        <taxon>Bacillati</taxon>
        <taxon>Saganbacteria</taxon>
    </lineage>
</organism>
<keyword evidence="1" id="KW-1133">Transmembrane helix</keyword>
<accession>A0A833L048</accession>
<evidence type="ECO:0000313" key="3">
    <source>
        <dbReference type="Proteomes" id="UP000488506"/>
    </source>
</evidence>
<gene>
    <name evidence="2" type="ORF">FD145_1479</name>
</gene>
<name>A0A833L048_UNCSA</name>
<dbReference type="Proteomes" id="UP000488506">
    <property type="component" value="Unassembled WGS sequence"/>
</dbReference>
<dbReference type="AlphaFoldDB" id="A0A833L048"/>
<evidence type="ECO:0000256" key="1">
    <source>
        <dbReference type="SAM" id="Phobius"/>
    </source>
</evidence>
<dbReference type="Pfam" id="PF13584">
    <property type="entry name" value="BatD"/>
    <property type="match status" value="3"/>
</dbReference>
<comment type="caution">
    <text evidence="2">The sequence shown here is derived from an EMBL/GenBank/DDBJ whole genome shotgun (WGS) entry which is preliminary data.</text>
</comment>
<sequence length="587" mass="64710">MRNIKGKKLKEKERVMGRTGKIIIFACCLAALLPCTVFATQFSIQASVDKNTVALNDVVQYTVTVNGNDANNLPEPSKPSFSNLEIISRSQSSNISIINTRVSAAYSHVYILKPQNIGEANIGISKAAIGGEEYQTQPISITVTKASAIQKKQSAPPKTIWDEPVSDPVLVATTVSRNTSFVNQMVILTFTFYRRVNLFEAPTYTPPSTIGFWSVNLPAVKQERYADIKGVRYLAQDFKTALFPTQSGDLTIGQAAITAKVDPFSAAVTIKTNPINIKALPLPEAGKPDDFAGTVGRFTMSSSVDKRIIERGKPFTLRVKIIGEGNINSISEPIIQLGEKVKQLSATSKDNIIKGFSAVSGSKTFEYILMPVGEGSAEVGPVDFSYFNPSEGKYYKLSTVPNNIKILPSSIPLPKEIGASAKQSDQPVVRVSRKIILNILLFVFVAALLGSLIIGMIWIYKKYQDYLHSDPVKVRKRRAMKAARKGLKRARGLLRNGKLKEFVAEIYEAVAHYLGDKYNFSSAGITQDQLKDILSQKGIDPNVQREIDRFIYECDLIRFTPSSLDKAKAEELLKIAEELIVSIEVKR</sequence>
<evidence type="ECO:0000313" key="2">
    <source>
        <dbReference type="EMBL" id="KAF0133004.1"/>
    </source>
</evidence>
<proteinExistence type="predicted"/>
<dbReference type="InterPro" id="IPR025738">
    <property type="entry name" value="BatD"/>
</dbReference>